<keyword evidence="7" id="KW-1185">Reference proteome</keyword>
<evidence type="ECO:0000256" key="4">
    <source>
        <dbReference type="SAM" id="SignalP"/>
    </source>
</evidence>
<feature type="chain" id="PRO_5021832819" evidence="4">
    <location>
        <begin position="20"/>
        <end position="826"/>
    </location>
</feature>
<evidence type="ECO:0000259" key="5">
    <source>
        <dbReference type="Pfam" id="PF14905"/>
    </source>
</evidence>
<evidence type="ECO:0000256" key="2">
    <source>
        <dbReference type="ARBA" id="ARBA00023136"/>
    </source>
</evidence>
<comment type="caution">
    <text evidence="6">The sequence shown here is derived from an EMBL/GenBank/DDBJ whole genome shotgun (WGS) entry which is preliminary data.</text>
</comment>
<dbReference type="InterPro" id="IPR037066">
    <property type="entry name" value="Plug_dom_sf"/>
</dbReference>
<organism evidence="6 7">
    <name type="scientific">Adhaeribacter aerolatus</name>
    <dbReference type="NCBI Taxonomy" id="670289"/>
    <lineage>
        <taxon>Bacteria</taxon>
        <taxon>Pseudomonadati</taxon>
        <taxon>Bacteroidota</taxon>
        <taxon>Cytophagia</taxon>
        <taxon>Cytophagales</taxon>
        <taxon>Hymenobacteraceae</taxon>
        <taxon>Adhaeribacter</taxon>
    </lineage>
</organism>
<dbReference type="OrthoDB" id="905812at2"/>
<name>A0A512AXK3_9BACT</name>
<dbReference type="InterPro" id="IPR041700">
    <property type="entry name" value="OMP_b-brl_3"/>
</dbReference>
<dbReference type="SUPFAM" id="SSF49464">
    <property type="entry name" value="Carboxypeptidase regulatory domain-like"/>
    <property type="match status" value="1"/>
</dbReference>
<evidence type="ECO:0000313" key="6">
    <source>
        <dbReference type="EMBL" id="GEO04452.1"/>
    </source>
</evidence>
<protein>
    <submittedName>
        <fullName evidence="6">TonB-dependent receptor</fullName>
    </submittedName>
</protein>
<evidence type="ECO:0000256" key="1">
    <source>
        <dbReference type="ARBA" id="ARBA00004442"/>
    </source>
</evidence>
<dbReference type="Gene3D" id="2.40.170.20">
    <property type="entry name" value="TonB-dependent receptor, beta-barrel domain"/>
    <property type="match status" value="1"/>
</dbReference>
<dbReference type="AlphaFoldDB" id="A0A512AXK3"/>
<comment type="subcellular location">
    <subcellularLocation>
        <location evidence="1">Cell outer membrane</location>
    </subcellularLocation>
</comment>
<keyword evidence="3" id="KW-0998">Cell outer membrane</keyword>
<dbReference type="PANTHER" id="PTHR40980">
    <property type="entry name" value="PLUG DOMAIN-CONTAINING PROTEIN"/>
    <property type="match status" value="1"/>
</dbReference>
<dbReference type="Proteomes" id="UP000321532">
    <property type="component" value="Unassembled WGS sequence"/>
</dbReference>
<accession>A0A512AXK3</accession>
<evidence type="ECO:0000256" key="3">
    <source>
        <dbReference type="ARBA" id="ARBA00023237"/>
    </source>
</evidence>
<dbReference type="Gene3D" id="2.170.130.10">
    <property type="entry name" value="TonB-dependent receptor, plug domain"/>
    <property type="match status" value="1"/>
</dbReference>
<dbReference type="Gene3D" id="2.60.40.1120">
    <property type="entry name" value="Carboxypeptidase-like, regulatory domain"/>
    <property type="match status" value="1"/>
</dbReference>
<feature type="signal peptide" evidence="4">
    <location>
        <begin position="1"/>
        <end position="19"/>
    </location>
</feature>
<dbReference type="Pfam" id="PF14905">
    <property type="entry name" value="OMP_b-brl_3"/>
    <property type="match status" value="1"/>
</dbReference>
<keyword evidence="4" id="KW-0732">Signal</keyword>
<reference evidence="6 7" key="1">
    <citation type="submission" date="2019-07" db="EMBL/GenBank/DDBJ databases">
        <title>Whole genome shotgun sequence of Adhaeribacter aerolatus NBRC 106133.</title>
        <authorList>
            <person name="Hosoyama A."/>
            <person name="Uohara A."/>
            <person name="Ohji S."/>
            <person name="Ichikawa N."/>
        </authorList>
    </citation>
    <scope>NUCLEOTIDE SEQUENCE [LARGE SCALE GENOMIC DNA]</scope>
    <source>
        <strain evidence="6 7">NBRC 106133</strain>
    </source>
</reference>
<dbReference type="GO" id="GO:0009279">
    <property type="term" value="C:cell outer membrane"/>
    <property type="evidence" value="ECO:0007669"/>
    <property type="project" value="UniProtKB-SubCell"/>
</dbReference>
<gene>
    <name evidence="6" type="ORF">AAE02nite_21160</name>
</gene>
<dbReference type="SUPFAM" id="SSF56935">
    <property type="entry name" value="Porins"/>
    <property type="match status" value="1"/>
</dbReference>
<dbReference type="InterPro" id="IPR036942">
    <property type="entry name" value="Beta-barrel_TonB_sf"/>
</dbReference>
<dbReference type="InterPro" id="IPR008969">
    <property type="entry name" value="CarboxyPept-like_regulatory"/>
</dbReference>
<keyword evidence="6" id="KW-0675">Receptor</keyword>
<dbReference type="Pfam" id="PF13620">
    <property type="entry name" value="CarboxypepD_reg"/>
    <property type="match status" value="1"/>
</dbReference>
<proteinExistence type="predicted"/>
<evidence type="ECO:0000313" key="7">
    <source>
        <dbReference type="Proteomes" id="UP000321532"/>
    </source>
</evidence>
<sequence length="826" mass="92354">MKKLFLFLPFCCIILTHVAAQVPAGNAVIKGVVIDSAKVAPLGYVTVGVREAGKKEPIKSTYTQDNGSFEVTGLPPKAYEVVINYVGFKSRILKVTEFPVGNPVVNLGRIQLSPTSSQLKEVEVVAQKQLIKQDIDKITYDVEADPESKTMTALDMLRKVPLITVDAEDNIQLKGSGSYRVLVNGKTSSLFVRDPKEVLKSMPAHTIKNIEVITNPPAKYEAEGVGGIINIITVKKTLGGYNGSINLGARTPVGYNAGGYLTAKIKKFGFSGYYGHNYNESPSAENNLFRDDYIRKIRLNQRGINNNHGTFNYLDGNLSYELDSLNLITGNFSFNVSNSRNNLTQQVLNTSYTGEPGLSYNRYNKGAFEWHGYDVGLDYQRSFRKNKEQLFTLSYKFNNGGNDSDTDFRLEYTDRPLVYSTTQNNGTSAEHTVQADYVHPIGKNNLEMGLKTITRLNSSDYFYANLNPDNGQYEIDPAQSNNFDYHQDIFAGYTSYSFKKKDWGLKLGARLEQTRINADFASSGTVADQDYFNLIPSIALSRKLKEMKTMRLSYTQRIERPGLWYLNPYVNRTDPRNIYFGNPNLRAATNHSFDLSYSTFVKKTSVNTSLFYNFTNNSIQLFTTLGADSVARTTYGNIGKNQRLGLSFNTNMNLTKNLNLSLNASTNFVQLNGVITVADTVTKTNTLTPVSNNGITANVFGYVNYKFGTKWRASGNIGYNSPQILLQGTSAGWAYNSFSVTRMLFKKDKGSLNLSISSPFQRNRRFFNELQDTRFYQNSESFYVMRRLSLSFNYRFGKLQGDIARKKRGIKNDDVSGGGQGGGATN</sequence>
<dbReference type="PANTHER" id="PTHR40980:SF4">
    <property type="entry name" value="TONB-DEPENDENT RECEPTOR-LIKE BETA-BARREL DOMAIN-CONTAINING PROTEIN"/>
    <property type="match status" value="1"/>
</dbReference>
<dbReference type="RefSeq" id="WP_146897711.1">
    <property type="nucleotide sequence ID" value="NZ_BJYS01000014.1"/>
</dbReference>
<feature type="domain" description="Outer membrane protein beta-barrel" evidence="5">
    <location>
        <begin position="383"/>
        <end position="794"/>
    </location>
</feature>
<keyword evidence="2" id="KW-0472">Membrane</keyword>
<dbReference type="EMBL" id="BJYS01000014">
    <property type="protein sequence ID" value="GEO04452.1"/>
    <property type="molecule type" value="Genomic_DNA"/>
</dbReference>